<feature type="binding site" evidence="12">
    <location>
        <position position="67"/>
    </location>
    <ligand>
        <name>S-adenosyl-L-methionine</name>
        <dbReference type="ChEBI" id="CHEBI:59789"/>
    </ligand>
</feature>
<feature type="binding site" evidence="12">
    <location>
        <position position="155"/>
    </location>
    <ligand>
        <name>GTP</name>
        <dbReference type="ChEBI" id="CHEBI:37565"/>
    </ligand>
</feature>
<dbReference type="AlphaFoldDB" id="A0A1F7SH33"/>
<feature type="binding site" evidence="12">
    <location>
        <position position="24"/>
    </location>
    <ligand>
        <name>[4Fe-4S] cluster</name>
        <dbReference type="ChEBI" id="CHEBI:49883"/>
        <label>1</label>
        <note>4Fe-4S-S-AdoMet</note>
    </ligand>
</feature>
<dbReference type="Pfam" id="PF06463">
    <property type="entry name" value="Mob_synth_C"/>
    <property type="match status" value="1"/>
</dbReference>
<evidence type="ECO:0000256" key="1">
    <source>
        <dbReference type="ARBA" id="ARBA00012167"/>
    </source>
</evidence>
<evidence type="ECO:0000256" key="3">
    <source>
        <dbReference type="ARBA" id="ARBA00022691"/>
    </source>
</evidence>
<evidence type="ECO:0000256" key="6">
    <source>
        <dbReference type="ARBA" id="ARBA00023004"/>
    </source>
</evidence>
<dbReference type="InterPro" id="IPR058240">
    <property type="entry name" value="rSAM_sf"/>
</dbReference>
<dbReference type="UniPathway" id="UPA00344"/>
<evidence type="ECO:0000256" key="8">
    <source>
        <dbReference type="ARBA" id="ARBA00023134"/>
    </source>
</evidence>
<dbReference type="Pfam" id="PF04055">
    <property type="entry name" value="Radical_SAM"/>
    <property type="match status" value="1"/>
</dbReference>
<keyword evidence="2 12" id="KW-0004">4Fe-4S</keyword>
<keyword evidence="5 12" id="KW-0547">Nucleotide-binding</keyword>
<dbReference type="EC" id="4.1.99.22" evidence="1 12"/>
<dbReference type="Gene3D" id="3.20.20.70">
    <property type="entry name" value="Aldolase class I"/>
    <property type="match status" value="1"/>
</dbReference>
<evidence type="ECO:0000313" key="14">
    <source>
        <dbReference type="EMBL" id="OGL53110.1"/>
    </source>
</evidence>
<name>A0A1F7SH33_9BACT</name>
<dbReference type="PROSITE" id="PS01305">
    <property type="entry name" value="MOAA_NIFB_PQQE"/>
    <property type="match status" value="1"/>
</dbReference>
<proteinExistence type="inferred from homology"/>
<dbReference type="GO" id="GO:1904047">
    <property type="term" value="F:S-adenosyl-L-methionine binding"/>
    <property type="evidence" value="ECO:0007669"/>
    <property type="project" value="UniProtKB-UniRule"/>
</dbReference>
<dbReference type="InterPro" id="IPR013785">
    <property type="entry name" value="Aldolase_TIM"/>
</dbReference>
<feature type="binding site" evidence="12">
    <location>
        <position position="94"/>
    </location>
    <ligand>
        <name>GTP</name>
        <dbReference type="ChEBI" id="CHEBI:37565"/>
    </ligand>
</feature>
<evidence type="ECO:0000256" key="12">
    <source>
        <dbReference type="HAMAP-Rule" id="MF_01225"/>
    </source>
</evidence>
<dbReference type="InterPro" id="IPR010505">
    <property type="entry name" value="MoaA_twitch"/>
</dbReference>
<dbReference type="PANTHER" id="PTHR22960:SF0">
    <property type="entry name" value="MOLYBDENUM COFACTOR BIOSYNTHESIS PROTEIN 1"/>
    <property type="match status" value="1"/>
</dbReference>
<evidence type="ECO:0000256" key="10">
    <source>
        <dbReference type="ARBA" id="ARBA00023239"/>
    </source>
</evidence>
<dbReference type="GO" id="GO:0061798">
    <property type="term" value="F:GTP 3',8'-cyclase activity"/>
    <property type="evidence" value="ECO:0007669"/>
    <property type="project" value="UniProtKB-UniRule"/>
</dbReference>
<keyword evidence="3 12" id="KW-0949">S-adenosyl-L-methionine</keyword>
<evidence type="ECO:0000256" key="9">
    <source>
        <dbReference type="ARBA" id="ARBA00023150"/>
    </source>
</evidence>
<dbReference type="NCBIfam" id="TIGR02666">
    <property type="entry name" value="moaA"/>
    <property type="match status" value="1"/>
</dbReference>
<reference evidence="14 15" key="1">
    <citation type="journal article" date="2016" name="Nat. Commun.">
        <title>Thousands of microbial genomes shed light on interconnected biogeochemical processes in an aquifer system.</title>
        <authorList>
            <person name="Anantharaman K."/>
            <person name="Brown C.T."/>
            <person name="Hug L.A."/>
            <person name="Sharon I."/>
            <person name="Castelle C.J."/>
            <person name="Probst A.J."/>
            <person name="Thomas B.C."/>
            <person name="Singh A."/>
            <person name="Wilkins M.J."/>
            <person name="Karaoz U."/>
            <person name="Brodie E.L."/>
            <person name="Williams K.H."/>
            <person name="Hubbard S.S."/>
            <person name="Banfield J.F."/>
        </authorList>
    </citation>
    <scope>NUCLEOTIDE SEQUENCE [LARGE SCALE GENOMIC DNA]</scope>
</reference>
<evidence type="ECO:0000256" key="2">
    <source>
        <dbReference type="ARBA" id="ARBA00022485"/>
    </source>
</evidence>
<gene>
    <name evidence="12" type="primary">moaA</name>
    <name evidence="14" type="ORF">A3G31_09070</name>
</gene>
<dbReference type="InterPro" id="IPR050105">
    <property type="entry name" value="MoCo_biosynth_MoaA/MoaC"/>
</dbReference>
<dbReference type="CDD" id="cd01335">
    <property type="entry name" value="Radical_SAM"/>
    <property type="match status" value="1"/>
</dbReference>
<dbReference type="SMART" id="SM00729">
    <property type="entry name" value="Elp3"/>
    <property type="match status" value="1"/>
</dbReference>
<evidence type="ECO:0000259" key="13">
    <source>
        <dbReference type="PROSITE" id="PS51918"/>
    </source>
</evidence>
<dbReference type="SFLD" id="SFLDG01383">
    <property type="entry name" value="cyclic_pyranopterin_phosphate"/>
    <property type="match status" value="1"/>
</dbReference>
<feature type="binding site" evidence="12">
    <location>
        <position position="256"/>
    </location>
    <ligand>
        <name>[4Fe-4S] cluster</name>
        <dbReference type="ChEBI" id="CHEBI:49883"/>
        <label>2</label>
        <note>4Fe-4S-substrate</note>
    </ligand>
</feature>
<dbReference type="GO" id="GO:0061799">
    <property type="term" value="F:cyclic pyranopterin monophosphate synthase activity"/>
    <property type="evidence" value="ECO:0007669"/>
    <property type="project" value="TreeGrafter"/>
</dbReference>
<dbReference type="InterPro" id="IPR007197">
    <property type="entry name" value="rSAM"/>
</dbReference>
<feature type="binding site" evidence="12">
    <location>
        <position position="20"/>
    </location>
    <ligand>
        <name>[4Fe-4S] cluster</name>
        <dbReference type="ChEBI" id="CHEBI:49883"/>
        <label>1</label>
        <note>4Fe-4S-S-AdoMet</note>
    </ligand>
</feature>
<comment type="caution">
    <text evidence="14">The sequence shown here is derived from an EMBL/GenBank/DDBJ whole genome shotgun (WGS) entry which is preliminary data.</text>
</comment>
<feature type="binding site" evidence="12">
    <location>
        <position position="189"/>
    </location>
    <ligand>
        <name>S-adenosyl-L-methionine</name>
        <dbReference type="ChEBI" id="CHEBI:59789"/>
    </ligand>
</feature>
<dbReference type="InterPro" id="IPR013483">
    <property type="entry name" value="MoaA"/>
</dbReference>
<feature type="binding site" evidence="12">
    <location>
        <position position="118"/>
    </location>
    <ligand>
        <name>S-adenosyl-L-methionine</name>
        <dbReference type="ChEBI" id="CHEBI:59789"/>
    </ligand>
</feature>
<comment type="cofactor">
    <cofactor evidence="12">
        <name>[4Fe-4S] cluster</name>
        <dbReference type="ChEBI" id="CHEBI:49883"/>
    </cofactor>
    <text evidence="12">Binds 2 [4Fe-4S] clusters. Binds 1 [4Fe-4S] cluster coordinated with 3 cysteines and an exchangeable S-adenosyl-L-methionine and 1 [4Fe-4S] cluster coordinated with 3 cysteines and the GTP-derived substrate.</text>
</comment>
<dbReference type="NCBIfam" id="NF001199">
    <property type="entry name" value="PRK00164.2-1"/>
    <property type="match status" value="1"/>
</dbReference>
<keyword evidence="7 12" id="KW-0411">Iron-sulfur</keyword>
<feature type="binding site" evidence="12">
    <location>
        <position position="26"/>
    </location>
    <ligand>
        <name>S-adenosyl-L-methionine</name>
        <dbReference type="ChEBI" id="CHEBI:59789"/>
    </ligand>
</feature>
<keyword evidence="10 12" id="KW-0456">Lyase</keyword>
<comment type="catalytic activity">
    <reaction evidence="11 12">
        <text>GTP + AH2 + S-adenosyl-L-methionine = (8S)-3',8-cyclo-7,8-dihydroguanosine 5'-triphosphate + 5'-deoxyadenosine + L-methionine + A + H(+)</text>
        <dbReference type="Rhea" id="RHEA:49576"/>
        <dbReference type="ChEBI" id="CHEBI:13193"/>
        <dbReference type="ChEBI" id="CHEBI:15378"/>
        <dbReference type="ChEBI" id="CHEBI:17319"/>
        <dbReference type="ChEBI" id="CHEBI:17499"/>
        <dbReference type="ChEBI" id="CHEBI:37565"/>
        <dbReference type="ChEBI" id="CHEBI:57844"/>
        <dbReference type="ChEBI" id="CHEBI:59789"/>
        <dbReference type="ChEBI" id="CHEBI:131766"/>
        <dbReference type="EC" id="4.1.99.22"/>
    </reaction>
</comment>
<dbReference type="InterPro" id="IPR006638">
    <property type="entry name" value="Elp3/MiaA/NifB-like_rSAM"/>
</dbReference>
<evidence type="ECO:0000256" key="11">
    <source>
        <dbReference type="ARBA" id="ARBA00048697"/>
    </source>
</evidence>
<dbReference type="GO" id="GO:0046872">
    <property type="term" value="F:metal ion binding"/>
    <property type="evidence" value="ECO:0007669"/>
    <property type="project" value="UniProtKB-KW"/>
</dbReference>
<feature type="binding site" evidence="12">
    <location>
        <position position="13"/>
    </location>
    <ligand>
        <name>GTP</name>
        <dbReference type="ChEBI" id="CHEBI:37565"/>
    </ligand>
</feature>
<sequence>MIDTQNRVINYLRVSVTDRCNLRCIYCMSRDGVDIKARSEILSFEELEKIISVATKSGVTKVRITGGEPLIRKGLIDFISRISKLPEIKDLSMTTNGILLKDYASLLKSAGLQRVNVSLDTLSPEKYREITENGEIERVWSGIFEAERIGLLPVKINLVVVRGLNDNELCDFAQLTRKYQYDIRFIEYMPVGATNYWSREKFMASSEILERISRRLGELTPLETENHSPAKYFQLANSKGRIGVISPISNHFCSSCNKLRLTSDGRLRACLFSDDEVDLKAILRSNYNTDDINNLLKEAVLRKPKDHNLKEGESFLLERTMSQIGG</sequence>
<feature type="binding site" evidence="12">
    <location>
        <begin position="258"/>
        <end position="260"/>
    </location>
    <ligand>
        <name>GTP</name>
        <dbReference type="ChEBI" id="CHEBI:37565"/>
    </ligand>
</feature>
<dbReference type="GO" id="GO:0006777">
    <property type="term" value="P:Mo-molybdopterin cofactor biosynthetic process"/>
    <property type="evidence" value="ECO:0007669"/>
    <property type="project" value="UniProtKB-UniRule"/>
</dbReference>
<feature type="domain" description="Radical SAM core" evidence="13">
    <location>
        <begin position="4"/>
        <end position="219"/>
    </location>
</feature>
<dbReference type="EMBL" id="MGDI01000028">
    <property type="protein sequence ID" value="OGL53110.1"/>
    <property type="molecule type" value="Genomic_DNA"/>
</dbReference>
<evidence type="ECO:0000256" key="5">
    <source>
        <dbReference type="ARBA" id="ARBA00022741"/>
    </source>
</evidence>
<dbReference type="SUPFAM" id="SSF102114">
    <property type="entry name" value="Radical SAM enzymes"/>
    <property type="match status" value="1"/>
</dbReference>
<evidence type="ECO:0000256" key="4">
    <source>
        <dbReference type="ARBA" id="ARBA00022723"/>
    </source>
</evidence>
<keyword evidence="8 12" id="KW-0342">GTP-binding</keyword>
<keyword evidence="4 12" id="KW-0479">Metal-binding</keyword>
<dbReference type="SFLD" id="SFLDG01067">
    <property type="entry name" value="SPASM/twitch_domain_containing"/>
    <property type="match status" value="1"/>
</dbReference>
<dbReference type="InterPro" id="IPR000385">
    <property type="entry name" value="MoaA_NifB_PqqE_Fe-S-bd_CS"/>
</dbReference>
<dbReference type="InterPro" id="IPR040064">
    <property type="entry name" value="MoaA-like"/>
</dbReference>
<dbReference type="GO" id="GO:0005525">
    <property type="term" value="F:GTP binding"/>
    <property type="evidence" value="ECO:0007669"/>
    <property type="project" value="UniProtKB-UniRule"/>
</dbReference>
<dbReference type="STRING" id="1817883.A3G31_09070"/>
<feature type="binding site" evidence="12">
    <location>
        <position position="63"/>
    </location>
    <ligand>
        <name>GTP</name>
        <dbReference type="ChEBI" id="CHEBI:37565"/>
    </ligand>
</feature>
<dbReference type="PROSITE" id="PS51918">
    <property type="entry name" value="RADICAL_SAM"/>
    <property type="match status" value="1"/>
</dbReference>
<accession>A0A1F7SH33</accession>
<dbReference type="SFLD" id="SFLDG01386">
    <property type="entry name" value="main_SPASM_domain-containing"/>
    <property type="match status" value="1"/>
</dbReference>
<organism evidence="14 15">
    <name type="scientific">Candidatus Schekmanbacteria bacterium RIFCSPLOWO2_12_FULL_38_15</name>
    <dbReference type="NCBI Taxonomy" id="1817883"/>
    <lineage>
        <taxon>Bacteria</taxon>
        <taxon>Candidatus Schekmaniibacteriota</taxon>
    </lineage>
</organism>
<feature type="binding site" evidence="12">
    <location>
        <position position="27"/>
    </location>
    <ligand>
        <name>[4Fe-4S] cluster</name>
        <dbReference type="ChEBI" id="CHEBI:49883"/>
        <label>1</label>
        <note>4Fe-4S-S-AdoMet</note>
    </ligand>
</feature>
<dbReference type="GO" id="GO:0051539">
    <property type="term" value="F:4 iron, 4 sulfur cluster binding"/>
    <property type="evidence" value="ECO:0007669"/>
    <property type="project" value="UniProtKB-UniRule"/>
</dbReference>
<feature type="binding site" evidence="12">
    <location>
        <position position="270"/>
    </location>
    <ligand>
        <name>[4Fe-4S] cluster</name>
        <dbReference type="ChEBI" id="CHEBI:49883"/>
        <label>2</label>
        <note>4Fe-4S-substrate</note>
    </ligand>
</feature>
<keyword evidence="9 12" id="KW-0501">Molybdenum cofactor biosynthesis</keyword>
<protein>
    <recommendedName>
        <fullName evidence="1 12">GTP 3',8-cyclase</fullName>
        <ecNumber evidence="1 12">4.1.99.22</ecNumber>
    </recommendedName>
    <alternativeName>
        <fullName evidence="12">Molybdenum cofactor biosynthesis protein A</fullName>
    </alternativeName>
</protein>
<dbReference type="PANTHER" id="PTHR22960">
    <property type="entry name" value="MOLYBDOPTERIN COFACTOR SYNTHESIS PROTEIN A"/>
    <property type="match status" value="1"/>
</dbReference>
<comment type="subunit">
    <text evidence="12">Monomer and homodimer.</text>
</comment>
<feature type="binding site" evidence="12">
    <location>
        <position position="253"/>
    </location>
    <ligand>
        <name>[4Fe-4S] cluster</name>
        <dbReference type="ChEBI" id="CHEBI:49883"/>
        <label>2</label>
        <note>4Fe-4S-substrate</note>
    </ligand>
</feature>
<comment type="pathway">
    <text evidence="12">Cofactor biosynthesis; molybdopterin biosynthesis.</text>
</comment>
<evidence type="ECO:0000256" key="7">
    <source>
        <dbReference type="ARBA" id="ARBA00023014"/>
    </source>
</evidence>
<dbReference type="SFLD" id="SFLDS00029">
    <property type="entry name" value="Radical_SAM"/>
    <property type="match status" value="1"/>
</dbReference>
<dbReference type="CDD" id="cd21117">
    <property type="entry name" value="Twitch_MoaA"/>
    <property type="match status" value="1"/>
</dbReference>
<dbReference type="HAMAP" id="MF_01225_B">
    <property type="entry name" value="MoaA_B"/>
    <property type="match status" value="1"/>
</dbReference>
<comment type="similarity">
    <text evidence="12">Belongs to the radical SAM superfamily. MoaA family.</text>
</comment>
<evidence type="ECO:0000313" key="15">
    <source>
        <dbReference type="Proteomes" id="UP000178082"/>
    </source>
</evidence>
<comment type="function">
    <text evidence="12">Catalyzes the cyclization of GTP to (8S)-3',8-cyclo-7,8-dihydroguanosine 5'-triphosphate.</text>
</comment>
<keyword evidence="6 12" id="KW-0408">Iron</keyword>
<dbReference type="Proteomes" id="UP000178082">
    <property type="component" value="Unassembled WGS sequence"/>
</dbReference>